<dbReference type="Proteomes" id="UP000004776">
    <property type="component" value="Unassembled WGS sequence"/>
</dbReference>
<comment type="caution">
    <text evidence="1">The sequence shown here is derived from an EMBL/GenBank/DDBJ whole genome shotgun (WGS) entry which is preliminary data.</text>
</comment>
<feature type="non-terminal residue" evidence="1">
    <location>
        <position position="45"/>
    </location>
</feature>
<organism evidence="1 2">
    <name type="scientific">Salmonella enterica subsp. enterica serovar Urbana str. R8-2977</name>
    <dbReference type="NCBI Taxonomy" id="913084"/>
    <lineage>
        <taxon>Bacteria</taxon>
        <taxon>Pseudomonadati</taxon>
        <taxon>Pseudomonadota</taxon>
        <taxon>Gammaproteobacteria</taxon>
        <taxon>Enterobacterales</taxon>
        <taxon>Enterobacteriaceae</taxon>
        <taxon>Salmonella</taxon>
    </lineage>
</organism>
<name>G5S408_SALET</name>
<protein>
    <submittedName>
        <fullName evidence="1">Uncharacterized protein</fullName>
    </submittedName>
</protein>
<dbReference type="EMBL" id="AFCW01002247">
    <property type="protein sequence ID" value="EHC97429.1"/>
    <property type="molecule type" value="Genomic_DNA"/>
</dbReference>
<evidence type="ECO:0000313" key="1">
    <source>
        <dbReference type="EMBL" id="EHC97429.1"/>
    </source>
</evidence>
<evidence type="ECO:0000313" key="2">
    <source>
        <dbReference type="Proteomes" id="UP000004776"/>
    </source>
</evidence>
<sequence length="45" mass="5123">MRDIVTIVGHQHRLLARQNDDIANSVFLDLKLIHLQRVSDELASA</sequence>
<accession>G5S408</accession>
<dbReference type="AlphaFoldDB" id="G5S408"/>
<reference evidence="1 2" key="1">
    <citation type="journal article" date="2011" name="BMC Genomics">
        <title>Genome sequencing reveals diversification of virulence factor content and possible host adaptation in distinct subpopulations of Salmonella enterica.</title>
        <authorList>
            <person name="den Bakker H.C."/>
            <person name="Moreno Switt A.I."/>
            <person name="Govoni G."/>
            <person name="Cummings C.A."/>
            <person name="Ranieri M.L."/>
            <person name="Degoricija L."/>
            <person name="Hoelzer K."/>
            <person name="Rodriguez-Rivera L.D."/>
            <person name="Brown S."/>
            <person name="Bolchacova E."/>
            <person name="Furtado M.R."/>
            <person name="Wiedmann M."/>
        </authorList>
    </citation>
    <scope>NUCLEOTIDE SEQUENCE [LARGE SCALE GENOMIC DNA]</scope>
    <source>
        <strain evidence="1 2">R8-2977</strain>
    </source>
</reference>
<gene>
    <name evidence="1" type="ORF">LTSEURB_6141</name>
</gene>
<proteinExistence type="predicted"/>